<protein>
    <submittedName>
        <fullName evidence="5">Branched-chain amino acid ABC transporter substrate-binding protein</fullName>
    </submittedName>
</protein>
<accession>A0A4U3M891</accession>
<feature type="domain" description="Leucine-binding protein" evidence="4">
    <location>
        <begin position="48"/>
        <end position="392"/>
    </location>
</feature>
<keyword evidence="6" id="KW-1185">Reference proteome</keyword>
<dbReference type="Pfam" id="PF13458">
    <property type="entry name" value="Peripla_BP_6"/>
    <property type="match status" value="1"/>
</dbReference>
<dbReference type="PANTHER" id="PTHR47235:SF1">
    <property type="entry name" value="BLR6548 PROTEIN"/>
    <property type="match status" value="1"/>
</dbReference>
<dbReference type="OrthoDB" id="26870at2"/>
<organism evidence="5 6">
    <name type="scientific">Herbidospora galbida</name>
    <dbReference type="NCBI Taxonomy" id="2575442"/>
    <lineage>
        <taxon>Bacteria</taxon>
        <taxon>Bacillati</taxon>
        <taxon>Actinomycetota</taxon>
        <taxon>Actinomycetes</taxon>
        <taxon>Streptosporangiales</taxon>
        <taxon>Streptosporangiaceae</taxon>
        <taxon>Herbidospora</taxon>
    </lineage>
</organism>
<dbReference type="InterPro" id="IPR028082">
    <property type="entry name" value="Peripla_BP_I"/>
</dbReference>
<name>A0A4U3M891_9ACTN</name>
<dbReference type="AlphaFoldDB" id="A0A4U3M891"/>
<dbReference type="RefSeq" id="WP_137250304.1">
    <property type="nucleotide sequence ID" value="NZ_SZQA01000034.1"/>
</dbReference>
<evidence type="ECO:0000256" key="1">
    <source>
        <dbReference type="ARBA" id="ARBA00010062"/>
    </source>
</evidence>
<dbReference type="Gene3D" id="3.40.50.2300">
    <property type="match status" value="2"/>
</dbReference>
<comment type="caution">
    <text evidence="5">The sequence shown here is derived from an EMBL/GenBank/DDBJ whole genome shotgun (WGS) entry which is preliminary data.</text>
</comment>
<dbReference type="PANTHER" id="PTHR47235">
    <property type="entry name" value="BLR6548 PROTEIN"/>
    <property type="match status" value="1"/>
</dbReference>
<dbReference type="CDD" id="cd06343">
    <property type="entry name" value="PBP1_ABC_ligand_binding-like"/>
    <property type="match status" value="1"/>
</dbReference>
<gene>
    <name evidence="5" type="ORF">FDA94_29320</name>
</gene>
<proteinExistence type="inferred from homology"/>
<dbReference type="InterPro" id="IPR028081">
    <property type="entry name" value="Leu-bd"/>
</dbReference>
<evidence type="ECO:0000256" key="3">
    <source>
        <dbReference type="SAM" id="SignalP"/>
    </source>
</evidence>
<feature type="chain" id="PRO_5020739812" evidence="3">
    <location>
        <begin position="25"/>
        <end position="401"/>
    </location>
</feature>
<evidence type="ECO:0000313" key="5">
    <source>
        <dbReference type="EMBL" id="TKK84449.1"/>
    </source>
</evidence>
<keyword evidence="2 3" id="KW-0732">Signal</keyword>
<dbReference type="PROSITE" id="PS51257">
    <property type="entry name" value="PROKAR_LIPOPROTEIN"/>
    <property type="match status" value="1"/>
</dbReference>
<evidence type="ECO:0000256" key="2">
    <source>
        <dbReference type="ARBA" id="ARBA00022729"/>
    </source>
</evidence>
<dbReference type="SUPFAM" id="SSF53822">
    <property type="entry name" value="Periplasmic binding protein-like I"/>
    <property type="match status" value="1"/>
</dbReference>
<comment type="similarity">
    <text evidence="1">Belongs to the leucine-binding protein family.</text>
</comment>
<dbReference type="EMBL" id="SZQA01000034">
    <property type="protein sequence ID" value="TKK84449.1"/>
    <property type="molecule type" value="Genomic_DNA"/>
</dbReference>
<reference evidence="5 6" key="1">
    <citation type="submission" date="2019-04" db="EMBL/GenBank/DDBJ databases">
        <title>Herbidospora sp. NEAU-GS14.nov., a novel actinomycete isolated from soil.</title>
        <authorList>
            <person name="Han L."/>
        </authorList>
    </citation>
    <scope>NUCLEOTIDE SEQUENCE [LARGE SCALE GENOMIC DNA]</scope>
    <source>
        <strain evidence="5 6">NEAU-GS14</strain>
    </source>
</reference>
<evidence type="ECO:0000313" key="6">
    <source>
        <dbReference type="Proteomes" id="UP000308705"/>
    </source>
</evidence>
<dbReference type="Proteomes" id="UP000308705">
    <property type="component" value="Unassembled WGS sequence"/>
</dbReference>
<sequence length="401" mass="42514">MRRLALVALSVALSLVSACRLISAEVVLSSPAECAGQRADGITPEKVLVGGVYPLSGPASAYAAVAQGVSAYFAWANARGGVAGRQVEFLVRDDGYQPARAVEEARRLVDSDRVFALFQTLGTPSTAAVRAYANQRGVPQLFVASGASEWGEAAYPWTIGFQPTYAAEARVYARHLLQTRPHATVAVLYQNDDFGHELLTAFEDAVAGTDVRVVARRGYEVMDADVQAQMASLAESGAGVFLNVGTPKFAAQALAADAAMTEWNPLHLLNGVANTPSLIAALGPSALRGVLTTNFYKDPATWETDPAVRTVVSAVRRHVPDADPLSSQVMFGWTSAAAFAAALERMECPSREGLMAAARDLRDVELGTLLPGITVSTGPGDPYPVEDLRVFRFGDSGWEAV</sequence>
<feature type="signal peptide" evidence="3">
    <location>
        <begin position="1"/>
        <end position="24"/>
    </location>
</feature>
<evidence type="ECO:0000259" key="4">
    <source>
        <dbReference type="Pfam" id="PF13458"/>
    </source>
</evidence>